<dbReference type="AlphaFoldDB" id="A0A848KKA2"/>
<proteinExistence type="predicted"/>
<dbReference type="RefSeq" id="WP_169590276.1">
    <property type="nucleotide sequence ID" value="NZ_VCQU01000007.1"/>
</dbReference>
<dbReference type="SUPFAM" id="SSF55961">
    <property type="entry name" value="Bet v1-like"/>
    <property type="match status" value="1"/>
</dbReference>
<reference evidence="1 2" key="2">
    <citation type="submission" date="2020-06" db="EMBL/GenBank/DDBJ databases">
        <title>Antribacter stalactiti gen. nov., sp. nov., a new member of the family Nacardiaceae isolated from a cave.</title>
        <authorList>
            <person name="Kim I.S."/>
        </authorList>
    </citation>
    <scope>NUCLEOTIDE SEQUENCE [LARGE SCALE GENOMIC DNA]</scope>
    <source>
        <strain evidence="1 2">YC2-7</strain>
    </source>
</reference>
<accession>A0A848KKA2</accession>
<evidence type="ECO:0000313" key="2">
    <source>
        <dbReference type="Proteomes" id="UP000535543"/>
    </source>
</evidence>
<dbReference type="InterPro" id="IPR023393">
    <property type="entry name" value="START-like_dom_sf"/>
</dbReference>
<dbReference type="CDD" id="cd07821">
    <property type="entry name" value="PYR_PYL_RCAR_like"/>
    <property type="match status" value="1"/>
</dbReference>
<protein>
    <submittedName>
        <fullName evidence="1">SRPBCC family protein</fullName>
    </submittedName>
</protein>
<gene>
    <name evidence="1" type="ORF">FGL95_20515</name>
</gene>
<keyword evidence="2" id="KW-1185">Reference proteome</keyword>
<comment type="caution">
    <text evidence="1">The sequence shown here is derived from an EMBL/GenBank/DDBJ whole genome shotgun (WGS) entry which is preliminary data.</text>
</comment>
<dbReference type="InterPro" id="IPR019587">
    <property type="entry name" value="Polyketide_cyclase/dehydratase"/>
</dbReference>
<name>A0A848KKA2_9NOCA</name>
<organism evidence="1 2">
    <name type="scientific">Antrihabitans stalactiti</name>
    <dbReference type="NCBI Taxonomy" id="2584121"/>
    <lineage>
        <taxon>Bacteria</taxon>
        <taxon>Bacillati</taxon>
        <taxon>Actinomycetota</taxon>
        <taxon>Actinomycetes</taxon>
        <taxon>Mycobacteriales</taxon>
        <taxon>Nocardiaceae</taxon>
        <taxon>Antrihabitans</taxon>
    </lineage>
</organism>
<dbReference type="EMBL" id="VCQU01000007">
    <property type="protein sequence ID" value="NMN97424.1"/>
    <property type="molecule type" value="Genomic_DNA"/>
</dbReference>
<dbReference type="Proteomes" id="UP000535543">
    <property type="component" value="Unassembled WGS sequence"/>
</dbReference>
<sequence length="178" mass="20801">MRFKANPIEPNSYEAFFAEAPFLSYIEYEYDATPEEIWPVISGPRMWSWLPTVWGCRYPEGEEVGPGTVRDFQMFLHHWLIFAQHERILHWEKGSHLVYTAVDATLPVFGSWCERYAIEPIDGGTRTRLRWTLAVKPRYIGWLPAKWFAVALNPILRFGLRALVRELPSRRGPSYARG</sequence>
<evidence type="ECO:0000313" key="1">
    <source>
        <dbReference type="EMBL" id="NMN97424.1"/>
    </source>
</evidence>
<dbReference type="Gene3D" id="3.30.530.20">
    <property type="match status" value="1"/>
</dbReference>
<dbReference type="Pfam" id="PF10604">
    <property type="entry name" value="Polyketide_cyc2"/>
    <property type="match status" value="1"/>
</dbReference>
<reference evidence="1 2" key="1">
    <citation type="submission" date="2019-05" db="EMBL/GenBank/DDBJ databases">
        <authorList>
            <person name="Lee S.D."/>
        </authorList>
    </citation>
    <scope>NUCLEOTIDE SEQUENCE [LARGE SCALE GENOMIC DNA]</scope>
    <source>
        <strain evidence="1 2">YC2-7</strain>
    </source>
</reference>